<organism evidence="1 2">
    <name type="scientific">Brassica rapa subsp. trilocularis</name>
    <dbReference type="NCBI Taxonomy" id="1813537"/>
    <lineage>
        <taxon>Eukaryota</taxon>
        <taxon>Viridiplantae</taxon>
        <taxon>Streptophyta</taxon>
        <taxon>Embryophyta</taxon>
        <taxon>Tracheophyta</taxon>
        <taxon>Spermatophyta</taxon>
        <taxon>Magnoliopsida</taxon>
        <taxon>eudicotyledons</taxon>
        <taxon>Gunneridae</taxon>
        <taxon>Pentapetalae</taxon>
        <taxon>rosids</taxon>
        <taxon>malvids</taxon>
        <taxon>Brassicales</taxon>
        <taxon>Brassicaceae</taxon>
        <taxon>Brassiceae</taxon>
        <taxon>Brassica</taxon>
    </lineage>
</organism>
<proteinExistence type="predicted"/>
<comment type="caution">
    <text evidence="1">The sequence shown here is derived from an EMBL/GenBank/DDBJ whole genome shotgun (WGS) entry which is preliminary data.</text>
</comment>
<gene>
    <name evidence="1" type="primary">A05g507000.1_BraROA</name>
    <name evidence="1" type="ORF">IGI04_019715</name>
</gene>
<name>A0ABQ7MJ16_BRACM</name>
<protein>
    <recommendedName>
        <fullName evidence="3">CASP-like protein</fullName>
    </recommendedName>
</protein>
<sequence>MGDGEHASTLAASCREEAYSSSHPATLVFVVIVSSPRSFLVVSWSSSPMYLRGGVHRPGPETFCFSDYCTEASLLGTFVGSYFSLVVLFRSGYPDHLKLE</sequence>
<dbReference type="EMBL" id="JADBGQ010000005">
    <property type="protein sequence ID" value="KAG5397901.1"/>
    <property type="molecule type" value="Genomic_DNA"/>
</dbReference>
<evidence type="ECO:0000313" key="2">
    <source>
        <dbReference type="Proteomes" id="UP000823674"/>
    </source>
</evidence>
<dbReference type="Proteomes" id="UP000823674">
    <property type="component" value="Chromosome A05"/>
</dbReference>
<keyword evidence="2" id="KW-1185">Reference proteome</keyword>
<evidence type="ECO:0008006" key="3">
    <source>
        <dbReference type="Google" id="ProtNLM"/>
    </source>
</evidence>
<evidence type="ECO:0000313" key="1">
    <source>
        <dbReference type="EMBL" id="KAG5397901.1"/>
    </source>
</evidence>
<accession>A0ABQ7MJ16</accession>
<reference evidence="1 2" key="1">
    <citation type="submission" date="2021-03" db="EMBL/GenBank/DDBJ databases">
        <authorList>
            <person name="King G.J."/>
            <person name="Bancroft I."/>
            <person name="Baten A."/>
            <person name="Bloomfield J."/>
            <person name="Borpatragohain P."/>
            <person name="He Z."/>
            <person name="Irish N."/>
            <person name="Irwin J."/>
            <person name="Liu K."/>
            <person name="Mauleon R.P."/>
            <person name="Moore J."/>
            <person name="Morris R."/>
            <person name="Ostergaard L."/>
            <person name="Wang B."/>
            <person name="Wells R."/>
        </authorList>
    </citation>
    <scope>NUCLEOTIDE SEQUENCE [LARGE SCALE GENOMIC DNA]</scope>
    <source>
        <strain evidence="1">R-o-18</strain>
        <tissue evidence="1">Leaf</tissue>
    </source>
</reference>